<evidence type="ECO:0000313" key="3">
    <source>
        <dbReference type="Proteomes" id="UP000660262"/>
    </source>
</evidence>
<proteinExistence type="predicted"/>
<comment type="caution">
    <text evidence="2">The sequence shown here is derived from an EMBL/GenBank/DDBJ whole genome shotgun (WGS) entry which is preliminary data.</text>
</comment>
<gene>
    <name evidence="2" type="ORF">PPROV_001032300</name>
</gene>
<evidence type="ECO:0000313" key="2">
    <source>
        <dbReference type="EMBL" id="GHP11595.1"/>
    </source>
</evidence>
<dbReference type="AlphaFoldDB" id="A0A830HYD4"/>
<reference evidence="2" key="1">
    <citation type="submission" date="2020-10" db="EMBL/GenBank/DDBJ databases">
        <title>Unveiling of a novel bifunctional photoreceptor, Dualchrome1, isolated from a cosmopolitan green alga.</title>
        <authorList>
            <person name="Suzuki S."/>
            <person name="Kawachi M."/>
        </authorList>
    </citation>
    <scope>NUCLEOTIDE SEQUENCE</scope>
    <source>
        <strain evidence="2">NIES 2893</strain>
    </source>
</reference>
<evidence type="ECO:0000256" key="1">
    <source>
        <dbReference type="SAM" id="MobiDB-lite"/>
    </source>
</evidence>
<feature type="region of interest" description="Disordered" evidence="1">
    <location>
        <begin position="173"/>
        <end position="202"/>
    </location>
</feature>
<protein>
    <submittedName>
        <fullName evidence="2">Uncharacterized protein</fullName>
    </submittedName>
</protein>
<organism evidence="2 3">
    <name type="scientific">Pycnococcus provasolii</name>
    <dbReference type="NCBI Taxonomy" id="41880"/>
    <lineage>
        <taxon>Eukaryota</taxon>
        <taxon>Viridiplantae</taxon>
        <taxon>Chlorophyta</taxon>
        <taxon>Pseudoscourfieldiophyceae</taxon>
        <taxon>Pseudoscourfieldiales</taxon>
        <taxon>Pycnococcaceae</taxon>
        <taxon>Pycnococcus</taxon>
    </lineage>
</organism>
<dbReference type="EMBL" id="BNJQ01000035">
    <property type="protein sequence ID" value="GHP11595.1"/>
    <property type="molecule type" value="Genomic_DNA"/>
</dbReference>
<dbReference type="Proteomes" id="UP000660262">
    <property type="component" value="Unassembled WGS sequence"/>
</dbReference>
<sequence>MRLGDMSDDLHARRKLETCFDRRRQKMGMATAQRIGTTDEDFIARAELALETQRKNEQLKSLQEMPVKERMRRTEMKRQKEAREAAAARPPLPQIIGIHGPVAPPISLDVVIGGPSKTQSRSPTVTLGDFIDGDRGEAELRGDSRGSQLSAFERLNSTRTFANAEAEMKGWHALPDPAASPHLPGFGRHGEKTNGDLFGEEL</sequence>
<keyword evidence="3" id="KW-1185">Reference proteome</keyword>
<name>A0A830HYD4_9CHLO</name>
<accession>A0A830HYD4</accession>